<evidence type="ECO:0000256" key="4">
    <source>
        <dbReference type="ARBA" id="ARBA00022833"/>
    </source>
</evidence>
<comment type="caution">
    <text evidence="8">The sequence shown here is derived from an EMBL/GenBank/DDBJ whole genome shotgun (WGS) entry which is preliminary data.</text>
</comment>
<accession>A0ABR6TK49</accession>
<evidence type="ECO:0000313" key="8">
    <source>
        <dbReference type="EMBL" id="MBC2575788.1"/>
    </source>
</evidence>
<dbReference type="InterPro" id="IPR011976">
    <property type="entry name" value="Pept_M3B_oligopep-rel"/>
</dbReference>
<evidence type="ECO:0000256" key="1">
    <source>
        <dbReference type="ARBA" id="ARBA00022670"/>
    </source>
</evidence>
<keyword evidence="2 6" id="KW-0479">Metal-binding</keyword>
<evidence type="ECO:0000256" key="6">
    <source>
        <dbReference type="RuleBase" id="RU003435"/>
    </source>
</evidence>
<keyword evidence="9" id="KW-1185">Reference proteome</keyword>
<dbReference type="SUPFAM" id="SSF55486">
    <property type="entry name" value="Metalloproteases ('zincins'), catalytic domain"/>
    <property type="match status" value="1"/>
</dbReference>
<feature type="domain" description="Peptidase M3A/M3B catalytic" evidence="7">
    <location>
        <begin position="165"/>
        <end position="539"/>
    </location>
</feature>
<protein>
    <submittedName>
        <fullName evidence="8">M3 family oligoendopeptidase</fullName>
    </submittedName>
</protein>
<evidence type="ECO:0000256" key="2">
    <source>
        <dbReference type="ARBA" id="ARBA00022723"/>
    </source>
</evidence>
<comment type="similarity">
    <text evidence="6">Belongs to the peptidase M3 family.</text>
</comment>
<evidence type="ECO:0000256" key="3">
    <source>
        <dbReference type="ARBA" id="ARBA00022801"/>
    </source>
</evidence>
<dbReference type="NCBIfam" id="TIGR02289">
    <property type="entry name" value="M3_not_pepF"/>
    <property type="match status" value="1"/>
</dbReference>
<dbReference type="Gene3D" id="1.10.1370.30">
    <property type="match status" value="1"/>
</dbReference>
<dbReference type="Pfam" id="PF01432">
    <property type="entry name" value="Peptidase_M3"/>
    <property type="match status" value="1"/>
</dbReference>
<dbReference type="EMBL" id="JABGBW010000002">
    <property type="protein sequence ID" value="MBC2575788.1"/>
    <property type="molecule type" value="Genomic_DNA"/>
</dbReference>
<reference evidence="8 9" key="1">
    <citation type="submission" date="2020-05" db="EMBL/GenBank/DDBJ databases">
        <title>Draft genome of xy-202 and genomic insight in genome of the genus Peptostreptococcus.</title>
        <authorList>
            <person name="Zhang Z."/>
        </authorList>
    </citation>
    <scope>NUCLEOTIDE SEQUENCE [LARGE SCALE GENOMIC DNA]</scope>
    <source>
        <strain evidence="8 9">DSM 27025</strain>
    </source>
</reference>
<sequence length="540" mass="64897">MKFENIKYNRVDYENYKEQFLEYIHKIEYSSSFDEVITNINSINILRKKIETMRVLVEIKFSLNTKDESIKKENKYWDEMYPYFESLNIKFYQSLLNSRFKKEIIDKYGKQFYRIMECKVGVFSDSIIELLKQENKLMSEYTALLASFNMEFNGEKCNLSKMFSYASNLDEKIRRESIKLQTDFFEENEKKFDYIFDKLVKIRHDIAKKLGYESFLEVGYMRMLRTDYDEKDIEKLRKKVIAKYIPMANDLYSEQSKRIGVEKIDFYNEKIEFLDGNAKLIGDSKYIIKQGQKMYDEISDETSKFYRFLTDNNLFDIEYREGKAMGGYCTIIPDYNLPYIFANFNGTVDDIDVLTHEMGHAFQVYMSSYIDMQELVFPTLDSCEIHSMSMEFFTYPWMHLFFGKDIDKYKKYHYDSAIKFIPYGTLVDHFQHIIYKNVSLSPDDRKKIWSQLEKVYLPEKDYVDLNILNRGGYWFRQGHIFKDPFYYIDYVLAQICALQFYELMQIDYKDAWKRFLKICKVGGIYSFKEIVDIAGLENPF</sequence>
<dbReference type="InterPro" id="IPR001567">
    <property type="entry name" value="Pept_M3A_M3B_dom"/>
</dbReference>
<evidence type="ECO:0000313" key="9">
    <source>
        <dbReference type="Proteomes" id="UP000713904"/>
    </source>
</evidence>
<dbReference type="Proteomes" id="UP000713904">
    <property type="component" value="Unassembled WGS sequence"/>
</dbReference>
<keyword evidence="5 6" id="KW-0482">Metalloprotease</keyword>
<keyword evidence="1 6" id="KW-0645">Protease</keyword>
<name>A0ABR6TK49_9FIRM</name>
<dbReference type="CDD" id="cd09606">
    <property type="entry name" value="M3B_PepF"/>
    <property type="match status" value="1"/>
</dbReference>
<keyword evidence="4 6" id="KW-0862">Zinc</keyword>
<evidence type="ECO:0000259" key="7">
    <source>
        <dbReference type="Pfam" id="PF01432"/>
    </source>
</evidence>
<evidence type="ECO:0000256" key="5">
    <source>
        <dbReference type="ARBA" id="ARBA00023049"/>
    </source>
</evidence>
<comment type="cofactor">
    <cofactor evidence="6">
        <name>Zn(2+)</name>
        <dbReference type="ChEBI" id="CHEBI:29105"/>
    </cofactor>
    <text evidence="6">Binds 1 zinc ion.</text>
</comment>
<proteinExistence type="inferred from homology"/>
<keyword evidence="3 6" id="KW-0378">Hydrolase</keyword>
<gene>
    <name evidence="8" type="ORF">HLB29_03720</name>
</gene>
<organism evidence="8 9">
    <name type="scientific">Peptostreptococcus canis</name>
    <dbReference type="NCBI Taxonomy" id="1159213"/>
    <lineage>
        <taxon>Bacteria</taxon>
        <taxon>Bacillati</taxon>
        <taxon>Bacillota</taxon>
        <taxon>Clostridia</taxon>
        <taxon>Peptostreptococcales</taxon>
        <taxon>Peptostreptococcaceae</taxon>
        <taxon>Peptostreptococcus</taxon>
    </lineage>
</organism>